<dbReference type="Proteomes" id="UP000663881">
    <property type="component" value="Unassembled WGS sequence"/>
</dbReference>
<evidence type="ECO:0000313" key="1">
    <source>
        <dbReference type="EMBL" id="CAF4354334.1"/>
    </source>
</evidence>
<accession>A0A820LG80</accession>
<proteinExistence type="predicted"/>
<dbReference type="EMBL" id="CAJOAY010022122">
    <property type="protein sequence ID" value="CAF4354334.1"/>
    <property type="molecule type" value="Genomic_DNA"/>
</dbReference>
<feature type="non-terminal residue" evidence="1">
    <location>
        <position position="1"/>
    </location>
</feature>
<name>A0A820LG80_9BILA</name>
<sequence>NPTPIVLIDEKEKVEEEDDIIPFNSSEYEKIPLTTPTTSTDSLYCSIRTRKRSRSP</sequence>
<protein>
    <submittedName>
        <fullName evidence="1">Uncharacterized protein</fullName>
    </submittedName>
</protein>
<dbReference type="AlphaFoldDB" id="A0A820LG80"/>
<organism evidence="1 2">
    <name type="scientific">Adineta steineri</name>
    <dbReference type="NCBI Taxonomy" id="433720"/>
    <lineage>
        <taxon>Eukaryota</taxon>
        <taxon>Metazoa</taxon>
        <taxon>Spiralia</taxon>
        <taxon>Gnathifera</taxon>
        <taxon>Rotifera</taxon>
        <taxon>Eurotatoria</taxon>
        <taxon>Bdelloidea</taxon>
        <taxon>Adinetida</taxon>
        <taxon>Adinetidae</taxon>
        <taxon>Adineta</taxon>
    </lineage>
</organism>
<evidence type="ECO:0000313" key="2">
    <source>
        <dbReference type="Proteomes" id="UP000663881"/>
    </source>
</evidence>
<reference evidence="1" key="1">
    <citation type="submission" date="2021-02" db="EMBL/GenBank/DDBJ databases">
        <authorList>
            <person name="Nowell W R."/>
        </authorList>
    </citation>
    <scope>NUCLEOTIDE SEQUENCE</scope>
</reference>
<comment type="caution">
    <text evidence="1">The sequence shown here is derived from an EMBL/GenBank/DDBJ whole genome shotgun (WGS) entry which is preliminary data.</text>
</comment>
<feature type="non-terminal residue" evidence="1">
    <location>
        <position position="56"/>
    </location>
</feature>
<gene>
    <name evidence="1" type="ORF">OKA104_LOCUS48978</name>
</gene>